<feature type="signal peptide" evidence="1">
    <location>
        <begin position="1"/>
        <end position="23"/>
    </location>
</feature>
<evidence type="ECO:0000313" key="3">
    <source>
        <dbReference type="Proteomes" id="UP000298179"/>
    </source>
</evidence>
<keyword evidence="1" id="KW-0732">Signal</keyword>
<sequence>MTFRLKAVGLMLAGVVAATPAMAIEVSKSVEIAAAPDAVWKMIGTFCDIQNWHPAVKKCELSDDGGKNVRTLTLPDGAALVEEEVARDESAMSYTYKILEGPLPVENYESTIAVTGSGDMATVSWSGNFDAKGASDEKATEVITGIYDAGLSSLKEKAGAM</sequence>
<dbReference type="Pfam" id="PF10604">
    <property type="entry name" value="Polyketide_cyc2"/>
    <property type="match status" value="1"/>
</dbReference>
<accession>A0A4Y8RSV7</accession>
<feature type="chain" id="PRO_5021505103" evidence="1">
    <location>
        <begin position="24"/>
        <end position="161"/>
    </location>
</feature>
<keyword evidence="3" id="KW-1185">Reference proteome</keyword>
<dbReference type="AlphaFoldDB" id="A0A4Y8RSV7"/>
<organism evidence="2 3">
    <name type="scientific">Jiella endophytica</name>
    <dbReference type="NCBI Taxonomy" id="2558362"/>
    <lineage>
        <taxon>Bacteria</taxon>
        <taxon>Pseudomonadati</taxon>
        <taxon>Pseudomonadota</taxon>
        <taxon>Alphaproteobacteria</taxon>
        <taxon>Hyphomicrobiales</taxon>
        <taxon>Aurantimonadaceae</taxon>
        <taxon>Jiella</taxon>
    </lineage>
</organism>
<dbReference type="PANTHER" id="PTHR39332">
    <property type="entry name" value="BLL4707 PROTEIN"/>
    <property type="match status" value="1"/>
</dbReference>
<evidence type="ECO:0000313" key="2">
    <source>
        <dbReference type="EMBL" id="TFF27399.1"/>
    </source>
</evidence>
<comment type="caution">
    <text evidence="2">The sequence shown here is derived from an EMBL/GenBank/DDBJ whole genome shotgun (WGS) entry which is preliminary data.</text>
</comment>
<dbReference type="Proteomes" id="UP000298179">
    <property type="component" value="Unassembled WGS sequence"/>
</dbReference>
<dbReference type="Gene3D" id="3.30.530.20">
    <property type="match status" value="1"/>
</dbReference>
<evidence type="ECO:0000256" key="1">
    <source>
        <dbReference type="SAM" id="SignalP"/>
    </source>
</evidence>
<dbReference type="EMBL" id="SOZD01000001">
    <property type="protein sequence ID" value="TFF27399.1"/>
    <property type="molecule type" value="Genomic_DNA"/>
</dbReference>
<gene>
    <name evidence="2" type="ORF">E3C22_02775</name>
</gene>
<dbReference type="InterPro" id="IPR023393">
    <property type="entry name" value="START-like_dom_sf"/>
</dbReference>
<name>A0A4Y8RSV7_9HYPH</name>
<dbReference type="RefSeq" id="WP_134759972.1">
    <property type="nucleotide sequence ID" value="NZ_SOZD01000001.1"/>
</dbReference>
<dbReference type="PANTHER" id="PTHR39332:SF7">
    <property type="entry name" value="SRPBCC FAMILY PROTEIN"/>
    <property type="match status" value="1"/>
</dbReference>
<dbReference type="SUPFAM" id="SSF55961">
    <property type="entry name" value="Bet v1-like"/>
    <property type="match status" value="1"/>
</dbReference>
<dbReference type="OrthoDB" id="1364128at2"/>
<dbReference type="CDD" id="cd07821">
    <property type="entry name" value="PYR_PYL_RCAR_like"/>
    <property type="match status" value="1"/>
</dbReference>
<protein>
    <submittedName>
        <fullName evidence="2">SRPBCC family protein</fullName>
    </submittedName>
</protein>
<dbReference type="InterPro" id="IPR019587">
    <property type="entry name" value="Polyketide_cyclase/dehydratase"/>
</dbReference>
<reference evidence="2 3" key="1">
    <citation type="submission" date="2019-03" db="EMBL/GenBank/DDBJ databases">
        <title>Jiella endophytica sp. nov., a novel endophytic bacterium isolated from root of Ficus microcarpa Linn. f.</title>
        <authorList>
            <person name="Tuo L."/>
        </authorList>
    </citation>
    <scope>NUCLEOTIDE SEQUENCE [LARGE SCALE GENOMIC DNA]</scope>
    <source>
        <strain evidence="2 3">CBS5Q-3</strain>
    </source>
</reference>
<proteinExistence type="predicted"/>